<dbReference type="AlphaFoldDB" id="A0A0L0CEW4"/>
<gene>
    <name evidence="1" type="ORF">FF38_11748</name>
</gene>
<sequence>MYLAVSTRPDIAHVVQHKFWKRTLNSSQKGSQILERYTKLGSYVFLIRLRIGRGASVNDRRSYTGYVFKFANAAISRESRKQRTVALSTTEAEYMSISESFKEAIHLKRLLFTILSFQGPVNIYNDNQDTGKLCKNPVFHNRTKHVDIRHHFIRDTVERGDINIEYLPTDEMPVDLLTKAL</sequence>
<evidence type="ECO:0000313" key="1">
    <source>
        <dbReference type="EMBL" id="KNC30757.1"/>
    </source>
</evidence>
<evidence type="ECO:0008006" key="3">
    <source>
        <dbReference type="Google" id="ProtNLM"/>
    </source>
</evidence>
<dbReference type="OMA" id="DNQGPIR"/>
<comment type="caution">
    <text evidence="1">The sequence shown here is derived from an EMBL/GenBank/DDBJ whole genome shotgun (WGS) entry which is preliminary data.</text>
</comment>
<accession>A0A0L0CEW4</accession>
<dbReference type="EMBL" id="JRES01000501">
    <property type="protein sequence ID" value="KNC30757.1"/>
    <property type="molecule type" value="Genomic_DNA"/>
</dbReference>
<evidence type="ECO:0000313" key="2">
    <source>
        <dbReference type="Proteomes" id="UP000037069"/>
    </source>
</evidence>
<keyword evidence="2" id="KW-1185">Reference proteome</keyword>
<dbReference type="PANTHER" id="PTHR11439:SF483">
    <property type="entry name" value="PEPTIDE SYNTHASE GLIP-LIKE, PUTATIVE (AFU_ORTHOLOGUE AFUA_3G12920)-RELATED"/>
    <property type="match status" value="1"/>
</dbReference>
<proteinExistence type="predicted"/>
<dbReference type="CDD" id="cd09272">
    <property type="entry name" value="RNase_HI_RT_Ty1"/>
    <property type="match status" value="1"/>
</dbReference>
<protein>
    <recommendedName>
        <fullName evidence="3">Copia protein</fullName>
    </recommendedName>
</protein>
<organism evidence="1 2">
    <name type="scientific">Lucilia cuprina</name>
    <name type="common">Green bottle fly</name>
    <name type="synonym">Australian sheep blowfly</name>
    <dbReference type="NCBI Taxonomy" id="7375"/>
    <lineage>
        <taxon>Eukaryota</taxon>
        <taxon>Metazoa</taxon>
        <taxon>Ecdysozoa</taxon>
        <taxon>Arthropoda</taxon>
        <taxon>Hexapoda</taxon>
        <taxon>Insecta</taxon>
        <taxon>Pterygota</taxon>
        <taxon>Neoptera</taxon>
        <taxon>Endopterygota</taxon>
        <taxon>Diptera</taxon>
        <taxon>Brachycera</taxon>
        <taxon>Muscomorpha</taxon>
        <taxon>Oestroidea</taxon>
        <taxon>Calliphoridae</taxon>
        <taxon>Luciliinae</taxon>
        <taxon>Lucilia</taxon>
    </lineage>
</organism>
<dbReference type="PANTHER" id="PTHR11439">
    <property type="entry name" value="GAG-POL-RELATED RETROTRANSPOSON"/>
    <property type="match status" value="1"/>
</dbReference>
<dbReference type="Proteomes" id="UP000037069">
    <property type="component" value="Unassembled WGS sequence"/>
</dbReference>
<name>A0A0L0CEW4_LUCCU</name>
<dbReference type="OrthoDB" id="289721at2759"/>
<reference evidence="1 2" key="1">
    <citation type="journal article" date="2015" name="Nat. Commun.">
        <title>Lucilia cuprina genome unlocks parasitic fly biology to underpin future interventions.</title>
        <authorList>
            <person name="Anstead C.A."/>
            <person name="Korhonen P.K."/>
            <person name="Young N.D."/>
            <person name="Hall R.S."/>
            <person name="Jex A.R."/>
            <person name="Murali S.C."/>
            <person name="Hughes D.S."/>
            <person name="Lee S.F."/>
            <person name="Perry T."/>
            <person name="Stroehlein A.J."/>
            <person name="Ansell B.R."/>
            <person name="Breugelmans B."/>
            <person name="Hofmann A."/>
            <person name="Qu J."/>
            <person name="Dugan S."/>
            <person name="Lee S.L."/>
            <person name="Chao H."/>
            <person name="Dinh H."/>
            <person name="Han Y."/>
            <person name="Doddapaneni H.V."/>
            <person name="Worley K.C."/>
            <person name="Muzny D.M."/>
            <person name="Ioannidis P."/>
            <person name="Waterhouse R.M."/>
            <person name="Zdobnov E.M."/>
            <person name="James P.J."/>
            <person name="Bagnall N.H."/>
            <person name="Kotze A.C."/>
            <person name="Gibbs R.A."/>
            <person name="Richards S."/>
            <person name="Batterham P."/>
            <person name="Gasser R.B."/>
        </authorList>
    </citation>
    <scope>NUCLEOTIDE SEQUENCE [LARGE SCALE GENOMIC DNA]</scope>
    <source>
        <strain evidence="1 2">LS</strain>
        <tissue evidence="1">Full body</tissue>
    </source>
</reference>